<dbReference type="Proteomes" id="UP000035681">
    <property type="component" value="Unplaced"/>
</dbReference>
<dbReference type="Pfam" id="PF06105">
    <property type="entry name" value="Aph-1"/>
    <property type="match status" value="1"/>
</dbReference>
<keyword evidence="3 7" id="KW-0812">Transmembrane</keyword>
<dbReference type="PANTHER" id="PTHR12889">
    <property type="entry name" value="GAMMA-SECRETASE SUBUNIT APH-1"/>
    <property type="match status" value="1"/>
</dbReference>
<feature type="transmembrane region" description="Helical" evidence="7">
    <location>
        <begin position="6"/>
        <end position="26"/>
    </location>
</feature>
<evidence type="ECO:0000256" key="5">
    <source>
        <dbReference type="ARBA" id="ARBA00022989"/>
    </source>
</evidence>
<dbReference type="InterPro" id="IPR009294">
    <property type="entry name" value="Aph-1"/>
</dbReference>
<keyword evidence="8" id="KW-1185">Reference proteome</keyword>
<evidence type="ECO:0000256" key="3">
    <source>
        <dbReference type="ARBA" id="ARBA00022692"/>
    </source>
</evidence>
<feature type="transmembrane region" description="Helical" evidence="7">
    <location>
        <begin position="66"/>
        <end position="86"/>
    </location>
</feature>
<evidence type="ECO:0000256" key="6">
    <source>
        <dbReference type="ARBA" id="ARBA00023136"/>
    </source>
</evidence>
<evidence type="ECO:0000256" key="4">
    <source>
        <dbReference type="ARBA" id="ARBA00022976"/>
    </source>
</evidence>
<accession>A0A0K0E854</accession>
<dbReference type="WBParaSite" id="SSTP_0000568500.1">
    <property type="protein sequence ID" value="SSTP_0000568500.1"/>
    <property type="gene ID" value="SSTP_0000568500"/>
</dbReference>
<keyword evidence="5 7" id="KW-1133">Transmembrane helix</keyword>
<dbReference type="STRING" id="6248.A0A0K0E854"/>
<organism evidence="9">
    <name type="scientific">Strongyloides stercoralis</name>
    <name type="common">Threadworm</name>
    <dbReference type="NCBI Taxonomy" id="6248"/>
    <lineage>
        <taxon>Eukaryota</taxon>
        <taxon>Metazoa</taxon>
        <taxon>Ecdysozoa</taxon>
        <taxon>Nematoda</taxon>
        <taxon>Chromadorea</taxon>
        <taxon>Rhabditida</taxon>
        <taxon>Tylenchina</taxon>
        <taxon>Panagrolaimomorpha</taxon>
        <taxon>Strongyloidoidea</taxon>
        <taxon>Strongyloididae</taxon>
        <taxon>Strongyloides</taxon>
    </lineage>
</organism>
<evidence type="ECO:0000313" key="10">
    <source>
        <dbReference type="WBParaSite" id="TCONS_00001226.p1"/>
    </source>
</evidence>
<dbReference type="GO" id="GO:0007219">
    <property type="term" value="P:Notch signaling pathway"/>
    <property type="evidence" value="ECO:0007669"/>
    <property type="project" value="UniProtKB-KW"/>
</dbReference>
<feature type="transmembrane region" description="Helical" evidence="7">
    <location>
        <begin position="111"/>
        <end position="133"/>
    </location>
</feature>
<feature type="transmembrane region" description="Helical" evidence="7">
    <location>
        <begin position="175"/>
        <end position="196"/>
    </location>
</feature>
<evidence type="ECO:0000313" key="9">
    <source>
        <dbReference type="WBParaSite" id="SSTP_0000568500.1"/>
    </source>
</evidence>
<comment type="subcellular location">
    <subcellularLocation>
        <location evidence="1">Membrane</location>
        <topology evidence="1">Multi-pass membrane protein</topology>
    </subcellularLocation>
</comment>
<proteinExistence type="inferred from homology"/>
<dbReference type="AlphaFoldDB" id="A0A0K0E854"/>
<dbReference type="GO" id="GO:0016020">
    <property type="term" value="C:membrane"/>
    <property type="evidence" value="ECO:0007669"/>
    <property type="project" value="UniProtKB-SubCell"/>
</dbReference>
<sequence length="201" mass="23522">MIEKINNTIILSLYLGPIIGFLLYGTYYRPIQIVISFYGAFIQILAILVSSIIWKFGSKYYQNITLYISILFFIQEIFRISFYFIIRKCLLSIVTSTKYNQDGKASEIKKYITEISFAAGFGIGIVFQILYVMNNFTQDSFKEILIVNGNYSSINTEEIFNIFDLKNVIINKFSIIFPCINLPFNILWTMIIWRLLHKIEK</sequence>
<protein>
    <submittedName>
        <fullName evidence="10">7TM GPCR serpentine receptor class x (Srx) domain-containing protein</fullName>
    </submittedName>
    <submittedName>
        <fullName evidence="9">Membrane spanning protein</fullName>
    </submittedName>
</protein>
<comment type="similarity">
    <text evidence="2">Belongs to the APH-1 family.</text>
</comment>
<keyword evidence="6 7" id="KW-0472">Membrane</keyword>
<dbReference type="GO" id="GO:0016485">
    <property type="term" value="P:protein processing"/>
    <property type="evidence" value="ECO:0007669"/>
    <property type="project" value="InterPro"/>
</dbReference>
<evidence type="ECO:0000313" key="8">
    <source>
        <dbReference type="Proteomes" id="UP000035681"/>
    </source>
</evidence>
<dbReference type="WBParaSite" id="TCONS_00001226.p1">
    <property type="protein sequence ID" value="TCONS_00001226.p1"/>
    <property type="gene ID" value="XLOC_001139"/>
</dbReference>
<feature type="transmembrane region" description="Helical" evidence="7">
    <location>
        <begin position="33"/>
        <end position="54"/>
    </location>
</feature>
<evidence type="ECO:0000256" key="1">
    <source>
        <dbReference type="ARBA" id="ARBA00004141"/>
    </source>
</evidence>
<reference evidence="9" key="1">
    <citation type="submission" date="2015-08" db="UniProtKB">
        <authorList>
            <consortium name="WormBaseParasite"/>
        </authorList>
    </citation>
    <scope>IDENTIFICATION</scope>
</reference>
<evidence type="ECO:0000256" key="7">
    <source>
        <dbReference type="SAM" id="Phobius"/>
    </source>
</evidence>
<evidence type="ECO:0000256" key="2">
    <source>
        <dbReference type="ARBA" id="ARBA00005577"/>
    </source>
</evidence>
<name>A0A0K0E854_STRER</name>
<keyword evidence="4" id="KW-0914">Notch signaling pathway</keyword>